<gene>
    <name evidence="1" type="ORF">E2C01_005554</name>
</gene>
<organism evidence="1 2">
    <name type="scientific">Portunus trituberculatus</name>
    <name type="common">Swimming crab</name>
    <name type="synonym">Neptunus trituberculatus</name>
    <dbReference type="NCBI Taxonomy" id="210409"/>
    <lineage>
        <taxon>Eukaryota</taxon>
        <taxon>Metazoa</taxon>
        <taxon>Ecdysozoa</taxon>
        <taxon>Arthropoda</taxon>
        <taxon>Crustacea</taxon>
        <taxon>Multicrustacea</taxon>
        <taxon>Malacostraca</taxon>
        <taxon>Eumalacostraca</taxon>
        <taxon>Eucarida</taxon>
        <taxon>Decapoda</taxon>
        <taxon>Pleocyemata</taxon>
        <taxon>Brachyura</taxon>
        <taxon>Eubrachyura</taxon>
        <taxon>Portunoidea</taxon>
        <taxon>Portunidae</taxon>
        <taxon>Portuninae</taxon>
        <taxon>Portunus</taxon>
    </lineage>
</organism>
<protein>
    <submittedName>
        <fullName evidence="1">Uncharacterized protein</fullName>
    </submittedName>
</protein>
<proteinExistence type="predicted"/>
<sequence>MPPPQSLIRGAIHPLHSLVISPPDLLISHSPSLSPPSPSLLTTSPHTHCLPIHQPASKAIFTSLLPAATALPPQTTSS</sequence>
<name>A0A5B7CVE5_PORTR</name>
<accession>A0A5B7CVE5</accession>
<evidence type="ECO:0000313" key="2">
    <source>
        <dbReference type="Proteomes" id="UP000324222"/>
    </source>
</evidence>
<dbReference type="EMBL" id="VSRR010000241">
    <property type="protein sequence ID" value="MPC12841.1"/>
    <property type="molecule type" value="Genomic_DNA"/>
</dbReference>
<comment type="caution">
    <text evidence="1">The sequence shown here is derived from an EMBL/GenBank/DDBJ whole genome shotgun (WGS) entry which is preliminary data.</text>
</comment>
<dbReference type="Proteomes" id="UP000324222">
    <property type="component" value="Unassembled WGS sequence"/>
</dbReference>
<evidence type="ECO:0000313" key="1">
    <source>
        <dbReference type="EMBL" id="MPC12841.1"/>
    </source>
</evidence>
<dbReference type="AlphaFoldDB" id="A0A5B7CVE5"/>
<keyword evidence="2" id="KW-1185">Reference proteome</keyword>
<reference evidence="1 2" key="1">
    <citation type="submission" date="2019-05" db="EMBL/GenBank/DDBJ databases">
        <title>Another draft genome of Portunus trituberculatus and its Hox gene families provides insights of decapod evolution.</title>
        <authorList>
            <person name="Jeong J.-H."/>
            <person name="Song I."/>
            <person name="Kim S."/>
            <person name="Choi T."/>
            <person name="Kim D."/>
            <person name="Ryu S."/>
            <person name="Kim W."/>
        </authorList>
    </citation>
    <scope>NUCLEOTIDE SEQUENCE [LARGE SCALE GENOMIC DNA]</scope>
    <source>
        <tissue evidence="1">Muscle</tissue>
    </source>
</reference>